<reference evidence="1 2" key="1">
    <citation type="submission" date="2014-07" db="EMBL/GenBank/DDBJ databases">
        <title>Methanogenic archaea and the global carbon cycle.</title>
        <authorList>
            <person name="Henriksen J.R."/>
            <person name="Luke J."/>
            <person name="Reinhart S."/>
            <person name="Benedict M.N."/>
            <person name="Youngblut N.D."/>
            <person name="Metcalf M.E."/>
            <person name="Whitaker R.J."/>
            <person name="Metcalf W.W."/>
        </authorList>
    </citation>
    <scope>NUCLEOTIDE SEQUENCE [LARGE SCALE GENOMIC DNA]</scope>
    <source>
        <strain evidence="1 2">SarPi</strain>
    </source>
</reference>
<evidence type="ECO:0000313" key="1">
    <source>
        <dbReference type="EMBL" id="AKB61886.1"/>
    </source>
</evidence>
<organism evidence="1 2">
    <name type="scientific">Methanosarcina mazei SarPi</name>
    <dbReference type="NCBI Taxonomy" id="1434115"/>
    <lineage>
        <taxon>Archaea</taxon>
        <taxon>Methanobacteriati</taxon>
        <taxon>Methanobacteriota</taxon>
        <taxon>Stenosarchaea group</taxon>
        <taxon>Methanomicrobia</taxon>
        <taxon>Methanosarcinales</taxon>
        <taxon>Methanosarcinaceae</taxon>
        <taxon>Methanosarcina</taxon>
    </lineage>
</organism>
<protein>
    <submittedName>
        <fullName evidence="1">Uncharacterized protein</fullName>
    </submittedName>
</protein>
<evidence type="ECO:0000313" key="2">
    <source>
        <dbReference type="Proteomes" id="UP000033116"/>
    </source>
</evidence>
<dbReference type="PATRIC" id="fig|1434115.4.peg.2442"/>
<proteinExistence type="predicted"/>
<sequence length="137" mass="15053">MILTIGILITANSVSAAPQGTVIKEGVLTYPAGPYLSGDPLLLSLGNYTGDNDTEGSGEQFKIAYLENEHLFFENSSQSSASESLTVCELGVCPHRFFDTRLKFNKETLHTGFRFIFYPVSLSINRMSLSIIFNTAF</sequence>
<dbReference type="AlphaFoldDB" id="A0A0E3LSJ6"/>
<dbReference type="GeneID" id="24851671"/>
<dbReference type="HOGENOM" id="CLU_2067821_0_0_2"/>
<dbReference type="RefSeq" id="WP_048037844.1">
    <property type="nucleotide sequence ID" value="NZ_CP009511.1"/>
</dbReference>
<accession>A0A0E3LSJ6</accession>
<dbReference type="Proteomes" id="UP000033116">
    <property type="component" value="Chromosome"/>
</dbReference>
<gene>
    <name evidence="1" type="ORF">MSMAP_1901</name>
</gene>
<dbReference type="EMBL" id="CP009511">
    <property type="protein sequence ID" value="AKB61886.1"/>
    <property type="molecule type" value="Genomic_DNA"/>
</dbReference>
<name>A0A0E3LSJ6_METMZ</name>